<gene>
    <name evidence="1" type="ORF">MtrunA17_Chr5g0417021</name>
</gene>
<dbReference type="AlphaFoldDB" id="A0A396HXC9"/>
<protein>
    <submittedName>
        <fullName evidence="1">Uncharacterized protein</fullName>
    </submittedName>
</protein>
<accession>A0A396HXC9</accession>
<name>A0A396HXC9_MEDTR</name>
<dbReference type="Gramene" id="rna30537">
    <property type="protein sequence ID" value="RHN55367.1"/>
    <property type="gene ID" value="gene30537"/>
</dbReference>
<comment type="caution">
    <text evidence="1">The sequence shown here is derived from an EMBL/GenBank/DDBJ whole genome shotgun (WGS) entry which is preliminary data.</text>
</comment>
<dbReference type="Proteomes" id="UP000265566">
    <property type="component" value="Chromosome 5"/>
</dbReference>
<evidence type="ECO:0000313" key="1">
    <source>
        <dbReference type="EMBL" id="RHN55367.1"/>
    </source>
</evidence>
<dbReference type="EMBL" id="PSQE01000005">
    <property type="protein sequence ID" value="RHN55367.1"/>
    <property type="molecule type" value="Genomic_DNA"/>
</dbReference>
<proteinExistence type="predicted"/>
<reference evidence="1" key="1">
    <citation type="journal article" date="2018" name="Nat. Plants">
        <title>Whole-genome landscape of Medicago truncatula symbiotic genes.</title>
        <authorList>
            <person name="Pecrix Y."/>
            <person name="Gamas P."/>
            <person name="Carrere S."/>
        </authorList>
    </citation>
    <scope>NUCLEOTIDE SEQUENCE</scope>
    <source>
        <tissue evidence="1">Leaves</tissue>
    </source>
</reference>
<sequence>MEKGNSLMPVSLKPRYVVFSILPKISGKLFRLAQFLKDMVLREGKLMP</sequence>
<organism evidence="1">
    <name type="scientific">Medicago truncatula</name>
    <name type="common">Barrel medic</name>
    <name type="synonym">Medicago tribuloides</name>
    <dbReference type="NCBI Taxonomy" id="3880"/>
    <lineage>
        <taxon>Eukaryota</taxon>
        <taxon>Viridiplantae</taxon>
        <taxon>Streptophyta</taxon>
        <taxon>Embryophyta</taxon>
        <taxon>Tracheophyta</taxon>
        <taxon>Spermatophyta</taxon>
        <taxon>Magnoliopsida</taxon>
        <taxon>eudicotyledons</taxon>
        <taxon>Gunneridae</taxon>
        <taxon>Pentapetalae</taxon>
        <taxon>rosids</taxon>
        <taxon>fabids</taxon>
        <taxon>Fabales</taxon>
        <taxon>Fabaceae</taxon>
        <taxon>Papilionoideae</taxon>
        <taxon>50 kb inversion clade</taxon>
        <taxon>NPAAA clade</taxon>
        <taxon>Hologalegina</taxon>
        <taxon>IRL clade</taxon>
        <taxon>Trifolieae</taxon>
        <taxon>Medicago</taxon>
    </lineage>
</organism>